<protein>
    <submittedName>
        <fullName evidence="9">FtsX-like permease family protein</fullName>
    </submittedName>
</protein>
<dbReference type="InterPro" id="IPR051125">
    <property type="entry name" value="ABC-4/HrtB_transporter"/>
</dbReference>
<dbReference type="EMBL" id="VMBG01000001">
    <property type="protein sequence ID" value="TSJ79022.1"/>
    <property type="molecule type" value="Genomic_DNA"/>
</dbReference>
<dbReference type="PANTHER" id="PTHR43738:SF1">
    <property type="entry name" value="HEMIN TRANSPORT SYSTEM PERMEASE PROTEIN HRTB-RELATED"/>
    <property type="match status" value="1"/>
</dbReference>
<keyword evidence="2" id="KW-0813">Transport</keyword>
<accession>A0A556QQW5</accession>
<keyword evidence="5 7" id="KW-1133">Transmembrane helix</keyword>
<feature type="transmembrane region" description="Helical" evidence="7">
    <location>
        <begin position="257"/>
        <end position="278"/>
    </location>
</feature>
<reference evidence="9 10" key="1">
    <citation type="submission" date="2019-07" db="EMBL/GenBank/DDBJ databases">
        <title>Description of 53C-WASEF.</title>
        <authorList>
            <person name="Pitt A."/>
            <person name="Hahn M.W."/>
        </authorList>
    </citation>
    <scope>NUCLEOTIDE SEQUENCE [LARGE SCALE GENOMIC DNA]</scope>
    <source>
        <strain evidence="9 10">53C-WASEF</strain>
    </source>
</reference>
<evidence type="ECO:0000256" key="4">
    <source>
        <dbReference type="ARBA" id="ARBA00022692"/>
    </source>
</evidence>
<proteinExistence type="predicted"/>
<feature type="transmembrane region" description="Helical" evidence="7">
    <location>
        <begin position="344"/>
        <end position="366"/>
    </location>
</feature>
<comment type="caution">
    <text evidence="9">The sequence shown here is derived from an EMBL/GenBank/DDBJ whole genome shotgun (WGS) entry which is preliminary data.</text>
</comment>
<dbReference type="OrthoDB" id="180999at2"/>
<dbReference type="AlphaFoldDB" id="A0A556QQW5"/>
<dbReference type="GO" id="GO:0005886">
    <property type="term" value="C:plasma membrane"/>
    <property type="evidence" value="ECO:0007669"/>
    <property type="project" value="UniProtKB-SubCell"/>
</dbReference>
<evidence type="ECO:0000256" key="3">
    <source>
        <dbReference type="ARBA" id="ARBA00022475"/>
    </source>
</evidence>
<evidence type="ECO:0000313" key="10">
    <source>
        <dbReference type="Proteomes" id="UP000315648"/>
    </source>
</evidence>
<organism evidence="9 10">
    <name type="scientific">Rariglobus hedericola</name>
    <dbReference type="NCBI Taxonomy" id="2597822"/>
    <lineage>
        <taxon>Bacteria</taxon>
        <taxon>Pseudomonadati</taxon>
        <taxon>Verrucomicrobiota</taxon>
        <taxon>Opitutia</taxon>
        <taxon>Opitutales</taxon>
        <taxon>Opitutaceae</taxon>
        <taxon>Rariglobus</taxon>
    </lineage>
</organism>
<gene>
    <name evidence="9" type="ORF">FPL22_06900</name>
</gene>
<evidence type="ECO:0000313" key="9">
    <source>
        <dbReference type="EMBL" id="TSJ79022.1"/>
    </source>
</evidence>
<dbReference type="PIRSF" id="PIRSF031773">
    <property type="entry name" value="DevC"/>
    <property type="match status" value="1"/>
</dbReference>
<name>A0A556QQW5_9BACT</name>
<sequence length="378" mass="41743">MPMRTPLAWLNTIQNKKRTATAVGGICFAVLLIFMQAGFLGAARLNSSLTYRQLDFNLMIVSRGYLMLTRSESIDIYRVIQARSVPGVASVEGLLLEGGRWSNQVSNSSESCFIFGLRPGGHYFLDPALNDSIGLLNERQTVLVDRLARSSYGPWHTGGPAIVNRQELSIRGDYALGMGLLADGSVITSLDTYLRLYGIPQLREYQFGLVRTAPGADVNAVATALREALPRDVLVLTKPDLIEREENYFVNVKPVGVMFQVGMFVAFLVGAVILYQILSSEIANRLREFATLKAMGYTERYIYAVGIRQGLIFSLMGYFPSLILSFGLYRLLRALSSFPVYMDLTRALFVLGLTLAMCAIAAVFALGKIKRADPADLF</sequence>
<evidence type="ECO:0000256" key="2">
    <source>
        <dbReference type="ARBA" id="ARBA00022448"/>
    </source>
</evidence>
<feature type="transmembrane region" description="Helical" evidence="7">
    <location>
        <begin position="310"/>
        <end position="332"/>
    </location>
</feature>
<evidence type="ECO:0000256" key="5">
    <source>
        <dbReference type="ARBA" id="ARBA00022989"/>
    </source>
</evidence>
<keyword evidence="4 7" id="KW-0812">Transmembrane</keyword>
<dbReference type="Pfam" id="PF02687">
    <property type="entry name" value="FtsX"/>
    <property type="match status" value="1"/>
</dbReference>
<evidence type="ECO:0000256" key="6">
    <source>
        <dbReference type="ARBA" id="ARBA00023136"/>
    </source>
</evidence>
<evidence type="ECO:0000256" key="7">
    <source>
        <dbReference type="SAM" id="Phobius"/>
    </source>
</evidence>
<evidence type="ECO:0000259" key="8">
    <source>
        <dbReference type="Pfam" id="PF02687"/>
    </source>
</evidence>
<keyword evidence="6 7" id="KW-0472">Membrane</keyword>
<dbReference type="InterPro" id="IPR005891">
    <property type="entry name" value="DevC"/>
</dbReference>
<dbReference type="PANTHER" id="PTHR43738">
    <property type="entry name" value="ABC TRANSPORTER, MEMBRANE PROTEIN"/>
    <property type="match status" value="1"/>
</dbReference>
<dbReference type="Proteomes" id="UP000315648">
    <property type="component" value="Unassembled WGS sequence"/>
</dbReference>
<keyword evidence="10" id="KW-1185">Reference proteome</keyword>
<comment type="subcellular location">
    <subcellularLocation>
        <location evidence="1">Cell membrane</location>
        <topology evidence="1">Multi-pass membrane protein</topology>
    </subcellularLocation>
</comment>
<feature type="domain" description="ABC3 transporter permease C-terminal" evidence="8">
    <location>
        <begin position="263"/>
        <end position="374"/>
    </location>
</feature>
<evidence type="ECO:0000256" key="1">
    <source>
        <dbReference type="ARBA" id="ARBA00004651"/>
    </source>
</evidence>
<keyword evidence="3" id="KW-1003">Cell membrane</keyword>
<dbReference type="InterPro" id="IPR003838">
    <property type="entry name" value="ABC3_permease_C"/>
</dbReference>